<feature type="compositionally biased region" description="Basic and acidic residues" evidence="1">
    <location>
        <begin position="176"/>
        <end position="192"/>
    </location>
</feature>
<comment type="caution">
    <text evidence="2">The sequence shown here is derived from an EMBL/GenBank/DDBJ whole genome shotgun (WGS) entry which is preliminary data.</text>
</comment>
<proteinExistence type="predicted"/>
<evidence type="ECO:0000313" key="3">
    <source>
        <dbReference type="Proteomes" id="UP000230750"/>
    </source>
</evidence>
<feature type="compositionally biased region" description="Basic and acidic residues" evidence="1">
    <location>
        <begin position="586"/>
        <end position="596"/>
    </location>
</feature>
<gene>
    <name evidence="2" type="ORF">BSL78_30225</name>
</gene>
<feature type="region of interest" description="Disordered" evidence="1">
    <location>
        <begin position="123"/>
        <end position="286"/>
    </location>
</feature>
<reference evidence="2 3" key="1">
    <citation type="journal article" date="2017" name="PLoS Biol.">
        <title>The sea cucumber genome provides insights into morphological evolution and visceral regeneration.</title>
        <authorList>
            <person name="Zhang X."/>
            <person name="Sun L."/>
            <person name="Yuan J."/>
            <person name="Sun Y."/>
            <person name="Gao Y."/>
            <person name="Zhang L."/>
            <person name="Li S."/>
            <person name="Dai H."/>
            <person name="Hamel J.F."/>
            <person name="Liu C."/>
            <person name="Yu Y."/>
            <person name="Liu S."/>
            <person name="Lin W."/>
            <person name="Guo K."/>
            <person name="Jin S."/>
            <person name="Xu P."/>
            <person name="Storey K.B."/>
            <person name="Huan P."/>
            <person name="Zhang T."/>
            <person name="Zhou Y."/>
            <person name="Zhang J."/>
            <person name="Lin C."/>
            <person name="Li X."/>
            <person name="Xing L."/>
            <person name="Huo D."/>
            <person name="Sun M."/>
            <person name="Wang L."/>
            <person name="Mercier A."/>
            <person name="Li F."/>
            <person name="Yang H."/>
            <person name="Xiang J."/>
        </authorList>
    </citation>
    <scope>NUCLEOTIDE SEQUENCE [LARGE SCALE GENOMIC DNA]</scope>
    <source>
        <strain evidence="2">Shaxun</strain>
        <tissue evidence="2">Muscle</tissue>
    </source>
</reference>
<feature type="compositionally biased region" description="Low complexity" evidence="1">
    <location>
        <begin position="621"/>
        <end position="631"/>
    </location>
</feature>
<organism evidence="2 3">
    <name type="scientific">Stichopus japonicus</name>
    <name type="common">Sea cucumber</name>
    <dbReference type="NCBI Taxonomy" id="307972"/>
    <lineage>
        <taxon>Eukaryota</taxon>
        <taxon>Metazoa</taxon>
        <taxon>Echinodermata</taxon>
        <taxon>Eleutherozoa</taxon>
        <taxon>Echinozoa</taxon>
        <taxon>Holothuroidea</taxon>
        <taxon>Aspidochirotacea</taxon>
        <taxon>Aspidochirotida</taxon>
        <taxon>Stichopodidae</taxon>
        <taxon>Apostichopus</taxon>
    </lineage>
</organism>
<feature type="compositionally biased region" description="Basic and acidic residues" evidence="1">
    <location>
        <begin position="684"/>
        <end position="693"/>
    </location>
</feature>
<feature type="region of interest" description="Disordered" evidence="1">
    <location>
        <begin position="1"/>
        <end position="31"/>
    </location>
</feature>
<feature type="region of interest" description="Disordered" evidence="1">
    <location>
        <begin position="63"/>
        <end position="83"/>
    </location>
</feature>
<feature type="compositionally biased region" description="Polar residues" evidence="1">
    <location>
        <begin position="262"/>
        <end position="271"/>
    </location>
</feature>
<dbReference type="Proteomes" id="UP000230750">
    <property type="component" value="Unassembled WGS sequence"/>
</dbReference>
<feature type="compositionally biased region" description="Basic and acidic residues" evidence="1">
    <location>
        <begin position="547"/>
        <end position="569"/>
    </location>
</feature>
<dbReference type="OrthoDB" id="10243461at2759"/>
<feature type="compositionally biased region" description="Low complexity" evidence="1">
    <location>
        <begin position="480"/>
        <end position="491"/>
    </location>
</feature>
<protein>
    <submittedName>
        <fullName evidence="2">Uncharacterized protein</fullName>
    </submittedName>
</protein>
<feature type="compositionally biased region" description="Acidic residues" evidence="1">
    <location>
        <begin position="193"/>
        <end position="227"/>
    </location>
</feature>
<dbReference type="AlphaFoldDB" id="A0A2G8JB44"/>
<feature type="compositionally biased region" description="Acidic residues" evidence="1">
    <location>
        <begin position="360"/>
        <end position="370"/>
    </location>
</feature>
<sequence length="721" mass="80615">MSEMPSDETHPEADEAIQSKEVERMEESVPVEEEIEIEMEAVEENIKTEMTPDEEIDVFAQDDTSKDYETIPSSSDHYTQKTEVRVHTEITTSGGTLVHEERKVVEDGEVKVDFKMDTLKADDGASQELLQDEEKQEAQPVGQGEVLSGPEWNVDDEEDNMEDEEDVSSEEGEYMPEIRVDPTSEYVQPKDDTEIDEDGLMVEPDPFTEESDVSMDEREEFAEEEEQRPDGVHVTSKISVTSTEIADGTIVSHTETTRTLHTEQQITSGEQPTDDRGPSEEQDEPEIIHDELLEQSIILESQVCLDSEPKDLTDRPKTPEIADITEHEEFSTYFQDQDHQQPVSDIHVPDADVEVEVPEISPEDDVEMDLPEPPVHPYVDDGEEGVSHERYVYSSTTVVAPNVQHVRSDADWTVTEQTTRVVTKVEERISVPTDLNLDQSPSPQVESVQTPEIQELPDTPDSIPESPLAGIYESERDQPVVGGADEVAAAESEPHENLTEEVPEEQDGTTEPDDAVYVDGPTESDYYDPRLLAQPAASVVADLPQEQEQRDEPTHEQPQDESLEERVSDDVEPQGEQADADVPETDEQRREEDQRLMAEAITIGVLSAVQSTDYQRDDAEQSTSEELQSTEVFSTEASAQEEDTTADIELVTCDSASAVEFQGSPEDEDKEATDTQEGVDSIEDERTERRDSSGDLASGEQTSMTTITTTRNSVRIISRYI</sequence>
<name>A0A2G8JB44_STIJA</name>
<feature type="compositionally biased region" description="Low complexity" evidence="1">
    <location>
        <begin position="702"/>
        <end position="712"/>
    </location>
</feature>
<feature type="compositionally biased region" description="Polar residues" evidence="1">
    <location>
        <begin position="436"/>
        <end position="452"/>
    </location>
</feature>
<feature type="compositionally biased region" description="Acidic residues" evidence="1">
    <location>
        <begin position="570"/>
        <end position="585"/>
    </location>
</feature>
<evidence type="ECO:0000256" key="1">
    <source>
        <dbReference type="SAM" id="MobiDB-lite"/>
    </source>
</evidence>
<keyword evidence="3" id="KW-1185">Reference proteome</keyword>
<feature type="compositionally biased region" description="Acidic residues" evidence="1">
    <location>
        <begin position="499"/>
        <end position="516"/>
    </location>
</feature>
<dbReference type="EMBL" id="MRZV01002893">
    <property type="protein sequence ID" value="PIK32961.1"/>
    <property type="molecule type" value="Genomic_DNA"/>
</dbReference>
<accession>A0A2G8JB44</accession>
<feature type="compositionally biased region" description="Acidic residues" evidence="1">
    <location>
        <begin position="153"/>
        <end position="174"/>
    </location>
</feature>
<evidence type="ECO:0000313" key="2">
    <source>
        <dbReference type="EMBL" id="PIK32961.1"/>
    </source>
</evidence>
<feature type="region of interest" description="Disordered" evidence="1">
    <location>
        <begin position="360"/>
        <end position="383"/>
    </location>
</feature>
<feature type="compositionally biased region" description="Basic and acidic residues" evidence="1">
    <location>
        <begin position="7"/>
        <end position="27"/>
    </location>
</feature>
<feature type="region of interest" description="Disordered" evidence="1">
    <location>
        <begin position="428"/>
        <end position="712"/>
    </location>
</feature>